<evidence type="ECO:0000256" key="2">
    <source>
        <dbReference type="ARBA" id="ARBA00022729"/>
    </source>
</evidence>
<feature type="coiled-coil region" evidence="3">
    <location>
        <begin position="151"/>
        <end position="196"/>
    </location>
</feature>
<feature type="signal peptide" evidence="4">
    <location>
        <begin position="1"/>
        <end position="17"/>
    </location>
</feature>
<sequence length="220" mass="23867">MKLSVSIIALFAATANASSVPSLTPDNYDAITAGKTVFIKFFAPWCGHCKSMAPDFEKLSAEWEGHAEGLIAEVDCTEDGRPLCEANGVKGFPSLKYGDASSLEDYQGGRDYESMAAFVKENLKPMCSPSNIDICDDEKKAEIEKFMAMSESDLSEAISTYEEKLATAETNFETEVKQLQETYQKLTEDKDAAVAEVKASGLGLLKSVQAAKAKDVKSEL</sequence>
<dbReference type="Pfam" id="PF00085">
    <property type="entry name" value="Thioredoxin"/>
    <property type="match status" value="1"/>
</dbReference>
<feature type="domain" description="Thioredoxin" evidence="5">
    <location>
        <begin position="9"/>
        <end position="124"/>
    </location>
</feature>
<dbReference type="PROSITE" id="PS00194">
    <property type="entry name" value="THIOREDOXIN_1"/>
    <property type="match status" value="1"/>
</dbReference>
<feature type="chain" id="PRO_5031304410" description="Thioredoxin domain-containing protein" evidence="4">
    <location>
        <begin position="18"/>
        <end position="220"/>
    </location>
</feature>
<dbReference type="SUPFAM" id="SSF52833">
    <property type="entry name" value="Thioredoxin-like"/>
    <property type="match status" value="1"/>
</dbReference>
<evidence type="ECO:0000256" key="4">
    <source>
        <dbReference type="SAM" id="SignalP"/>
    </source>
</evidence>
<evidence type="ECO:0000256" key="3">
    <source>
        <dbReference type="SAM" id="Coils"/>
    </source>
</evidence>
<dbReference type="PANTHER" id="PTHR45672:SF3">
    <property type="entry name" value="THIOREDOXIN DOMAIN-CONTAINING PROTEIN 5"/>
    <property type="match status" value="1"/>
</dbReference>
<dbReference type="InterPro" id="IPR013766">
    <property type="entry name" value="Thioredoxin_domain"/>
</dbReference>
<dbReference type="AlphaFoldDB" id="A0A7S2WGQ1"/>
<dbReference type="InterPro" id="IPR036249">
    <property type="entry name" value="Thioredoxin-like_sf"/>
</dbReference>
<reference evidence="6" key="1">
    <citation type="submission" date="2021-01" db="EMBL/GenBank/DDBJ databases">
        <authorList>
            <person name="Corre E."/>
            <person name="Pelletier E."/>
            <person name="Niang G."/>
            <person name="Scheremetjew M."/>
            <person name="Finn R."/>
            <person name="Kale V."/>
            <person name="Holt S."/>
            <person name="Cochrane G."/>
            <person name="Meng A."/>
            <person name="Brown T."/>
            <person name="Cohen L."/>
        </authorList>
    </citation>
    <scope>NUCLEOTIDE SEQUENCE</scope>
    <source>
        <strain evidence="6">CCMP1452</strain>
    </source>
</reference>
<dbReference type="PROSITE" id="PS51352">
    <property type="entry name" value="THIOREDOXIN_2"/>
    <property type="match status" value="1"/>
</dbReference>
<dbReference type="GO" id="GO:0005783">
    <property type="term" value="C:endoplasmic reticulum"/>
    <property type="evidence" value="ECO:0007669"/>
    <property type="project" value="TreeGrafter"/>
</dbReference>
<evidence type="ECO:0000313" key="6">
    <source>
        <dbReference type="EMBL" id="CAD9686871.1"/>
    </source>
</evidence>
<dbReference type="PRINTS" id="PR00421">
    <property type="entry name" value="THIOREDOXIN"/>
</dbReference>
<keyword evidence="2 4" id="KW-0732">Signal</keyword>
<comment type="similarity">
    <text evidence="1">Belongs to the protein disulfide isomerase family.</text>
</comment>
<dbReference type="InterPro" id="IPR017937">
    <property type="entry name" value="Thioredoxin_CS"/>
</dbReference>
<dbReference type="GO" id="GO:0006457">
    <property type="term" value="P:protein folding"/>
    <property type="evidence" value="ECO:0007669"/>
    <property type="project" value="TreeGrafter"/>
</dbReference>
<gene>
    <name evidence="6" type="ORF">EANT1437_LOCUS11262</name>
</gene>
<accession>A0A7S2WGQ1</accession>
<evidence type="ECO:0000259" key="5">
    <source>
        <dbReference type="PROSITE" id="PS51352"/>
    </source>
</evidence>
<protein>
    <recommendedName>
        <fullName evidence="5">Thioredoxin domain-containing protein</fullName>
    </recommendedName>
</protein>
<evidence type="ECO:0000256" key="1">
    <source>
        <dbReference type="ARBA" id="ARBA00006347"/>
    </source>
</evidence>
<dbReference type="GO" id="GO:0003756">
    <property type="term" value="F:protein disulfide isomerase activity"/>
    <property type="evidence" value="ECO:0007669"/>
    <property type="project" value="TreeGrafter"/>
</dbReference>
<dbReference type="EMBL" id="HBHI01021945">
    <property type="protein sequence ID" value="CAD9686871.1"/>
    <property type="molecule type" value="Transcribed_RNA"/>
</dbReference>
<keyword evidence="3" id="KW-0175">Coiled coil</keyword>
<dbReference type="Gene3D" id="3.40.30.10">
    <property type="entry name" value="Glutaredoxin"/>
    <property type="match status" value="1"/>
</dbReference>
<dbReference type="InterPro" id="IPR051063">
    <property type="entry name" value="PDI"/>
</dbReference>
<name>A0A7S2WGQ1_9STRA</name>
<proteinExistence type="inferred from homology"/>
<organism evidence="6">
    <name type="scientific">Eucampia antarctica</name>
    <dbReference type="NCBI Taxonomy" id="49252"/>
    <lineage>
        <taxon>Eukaryota</taxon>
        <taxon>Sar</taxon>
        <taxon>Stramenopiles</taxon>
        <taxon>Ochrophyta</taxon>
        <taxon>Bacillariophyta</taxon>
        <taxon>Mediophyceae</taxon>
        <taxon>Biddulphiophycidae</taxon>
        <taxon>Hemiaulales</taxon>
        <taxon>Hemiaulaceae</taxon>
        <taxon>Eucampia</taxon>
    </lineage>
</organism>
<dbReference type="PANTHER" id="PTHR45672">
    <property type="entry name" value="PROTEIN DISULFIDE-ISOMERASE C17H9.14C-RELATED"/>
    <property type="match status" value="1"/>
</dbReference>